<evidence type="ECO:0008006" key="8">
    <source>
        <dbReference type="Google" id="ProtNLM"/>
    </source>
</evidence>
<dbReference type="InterPro" id="IPR019109">
    <property type="entry name" value="MamF_MmsF"/>
</dbReference>
<keyword evidence="3 5" id="KW-1133">Transmembrane helix</keyword>
<dbReference type="EMBL" id="MQWB01000001">
    <property type="protein sequence ID" value="OZC04790.1"/>
    <property type="molecule type" value="Genomic_DNA"/>
</dbReference>
<accession>A0A259U497</accession>
<keyword evidence="4 5" id="KW-0472">Membrane</keyword>
<dbReference type="Proteomes" id="UP000216446">
    <property type="component" value="Unassembled WGS sequence"/>
</dbReference>
<evidence type="ECO:0000256" key="2">
    <source>
        <dbReference type="ARBA" id="ARBA00022692"/>
    </source>
</evidence>
<protein>
    <recommendedName>
        <fullName evidence="8">Orotate phosphoribosyltransferase</fullName>
    </recommendedName>
</protein>
<evidence type="ECO:0000313" key="7">
    <source>
        <dbReference type="Proteomes" id="UP000216446"/>
    </source>
</evidence>
<dbReference type="Pfam" id="PF09685">
    <property type="entry name" value="MamF_MmsF"/>
    <property type="match status" value="1"/>
</dbReference>
<reference evidence="6 7" key="1">
    <citation type="submission" date="2016-11" db="EMBL/GenBank/DDBJ databases">
        <title>Study of marine rhodopsin-containing bacteria.</title>
        <authorList>
            <person name="Yoshizawa S."/>
            <person name="Kumagai Y."/>
            <person name="Kogure K."/>
        </authorList>
    </citation>
    <scope>NUCLEOTIDE SEQUENCE [LARGE SCALE GENOMIC DNA]</scope>
    <source>
        <strain evidence="6 7">SG-29</strain>
    </source>
</reference>
<evidence type="ECO:0000256" key="4">
    <source>
        <dbReference type="ARBA" id="ARBA00023136"/>
    </source>
</evidence>
<proteinExistence type="predicted"/>
<gene>
    <name evidence="6" type="ORF">BSZ36_16725</name>
</gene>
<comment type="subcellular location">
    <subcellularLocation>
        <location evidence="1">Membrane</location>
        <topology evidence="1">Multi-pass membrane protein</topology>
    </subcellularLocation>
</comment>
<feature type="transmembrane region" description="Helical" evidence="5">
    <location>
        <begin position="6"/>
        <end position="21"/>
    </location>
</feature>
<sequence>MAHLSPLIGVGLIVPIIIYFLKRDESDFAAFHAKEAINFHLSTLLAVLISIPLIIVFGLGLLTMLGVAVGSVIYGVIAAVRALDGEWYEYPYTLRLVK</sequence>
<comment type="caution">
    <text evidence="6">The sequence shown here is derived from an EMBL/GenBank/DDBJ whole genome shotgun (WGS) entry which is preliminary data.</text>
</comment>
<dbReference type="InParanoid" id="A0A259U497"/>
<dbReference type="AlphaFoldDB" id="A0A259U497"/>
<evidence type="ECO:0000256" key="1">
    <source>
        <dbReference type="ARBA" id="ARBA00004141"/>
    </source>
</evidence>
<name>A0A259U497_9BACT</name>
<keyword evidence="2 5" id="KW-0812">Transmembrane</keyword>
<evidence type="ECO:0000313" key="6">
    <source>
        <dbReference type="EMBL" id="OZC04790.1"/>
    </source>
</evidence>
<keyword evidence="7" id="KW-1185">Reference proteome</keyword>
<evidence type="ECO:0000256" key="5">
    <source>
        <dbReference type="SAM" id="Phobius"/>
    </source>
</evidence>
<feature type="transmembrane region" description="Helical" evidence="5">
    <location>
        <begin position="41"/>
        <end position="59"/>
    </location>
</feature>
<organism evidence="6 7">
    <name type="scientific">Rubricoccus marinus</name>
    <dbReference type="NCBI Taxonomy" id="716817"/>
    <lineage>
        <taxon>Bacteria</taxon>
        <taxon>Pseudomonadati</taxon>
        <taxon>Rhodothermota</taxon>
        <taxon>Rhodothermia</taxon>
        <taxon>Rhodothermales</taxon>
        <taxon>Rubricoccaceae</taxon>
        <taxon>Rubricoccus</taxon>
    </lineage>
</organism>
<evidence type="ECO:0000256" key="3">
    <source>
        <dbReference type="ARBA" id="ARBA00022989"/>
    </source>
</evidence>
<feature type="transmembrane region" description="Helical" evidence="5">
    <location>
        <begin position="65"/>
        <end position="83"/>
    </location>
</feature>